<accession>A0ABS2MUC0</accession>
<dbReference type="RefSeq" id="WP_204665426.1">
    <property type="nucleotide sequence ID" value="NZ_JAFBDT010000046.1"/>
</dbReference>
<feature type="transmembrane region" description="Helical" evidence="1">
    <location>
        <begin position="84"/>
        <end position="106"/>
    </location>
</feature>
<dbReference type="Proteomes" id="UP000767854">
    <property type="component" value="Unassembled WGS sequence"/>
</dbReference>
<keyword evidence="1" id="KW-1133">Transmembrane helix</keyword>
<feature type="transmembrane region" description="Helical" evidence="1">
    <location>
        <begin position="113"/>
        <end position="131"/>
    </location>
</feature>
<sequence length="239" mass="27051">MAYCSKCGVELEPHVPICPLCNYEIPEELVQKQIENSAFPEAMNAYEKQAYATRNKILYTYTIVVIAGMLISLTLNFIASSETALFKIIMLSLAASNILVFLMLGYIKRVDRVLLYMGIAALIVTLILDSLDGNLVWAHRYAMPMIILSTLIAVLTAKRYKKIKNANHYIFIPVFICIALALILPFIELVISLNIKNKVYLSWSLISSISLLAFSGLLSGLYFKLPDYIKERLIRLFHM</sequence>
<keyword evidence="3" id="KW-1185">Reference proteome</keyword>
<dbReference type="EMBL" id="JAFBDT010000046">
    <property type="protein sequence ID" value="MBM7563002.1"/>
    <property type="molecule type" value="Genomic_DNA"/>
</dbReference>
<keyword evidence="1" id="KW-0472">Membrane</keyword>
<reference evidence="2 3" key="1">
    <citation type="submission" date="2021-01" db="EMBL/GenBank/DDBJ databases">
        <title>Genomic Encyclopedia of Type Strains, Phase IV (KMG-IV): sequencing the most valuable type-strain genomes for metagenomic binning, comparative biology and taxonomic classification.</title>
        <authorList>
            <person name="Goeker M."/>
        </authorList>
    </citation>
    <scope>NUCLEOTIDE SEQUENCE [LARGE SCALE GENOMIC DNA]</scope>
    <source>
        <strain evidence="2 3">DSM 24436</strain>
    </source>
</reference>
<feature type="transmembrane region" description="Helical" evidence="1">
    <location>
        <begin position="169"/>
        <end position="195"/>
    </location>
</feature>
<evidence type="ECO:0000313" key="3">
    <source>
        <dbReference type="Proteomes" id="UP000767854"/>
    </source>
</evidence>
<feature type="transmembrane region" description="Helical" evidence="1">
    <location>
        <begin position="137"/>
        <end position="157"/>
    </location>
</feature>
<comment type="caution">
    <text evidence="2">The sequence shown here is derived from an EMBL/GenBank/DDBJ whole genome shotgun (WGS) entry which is preliminary data.</text>
</comment>
<evidence type="ECO:0000313" key="2">
    <source>
        <dbReference type="EMBL" id="MBM7563002.1"/>
    </source>
</evidence>
<organism evidence="2 3">
    <name type="scientific">Fusibacter tunisiensis</name>
    <dbReference type="NCBI Taxonomy" id="1008308"/>
    <lineage>
        <taxon>Bacteria</taxon>
        <taxon>Bacillati</taxon>
        <taxon>Bacillota</taxon>
        <taxon>Clostridia</taxon>
        <taxon>Eubacteriales</taxon>
        <taxon>Eubacteriales Family XII. Incertae Sedis</taxon>
        <taxon>Fusibacter</taxon>
    </lineage>
</organism>
<dbReference type="Pfam" id="PF19845">
    <property type="entry name" value="DUF6320"/>
    <property type="match status" value="1"/>
</dbReference>
<keyword evidence="1" id="KW-0812">Transmembrane</keyword>
<feature type="transmembrane region" description="Helical" evidence="1">
    <location>
        <begin position="58"/>
        <end position="78"/>
    </location>
</feature>
<evidence type="ECO:0000256" key="1">
    <source>
        <dbReference type="SAM" id="Phobius"/>
    </source>
</evidence>
<feature type="transmembrane region" description="Helical" evidence="1">
    <location>
        <begin position="201"/>
        <end position="223"/>
    </location>
</feature>
<gene>
    <name evidence="2" type="ORF">JOC49_002576</name>
</gene>
<protein>
    <submittedName>
        <fullName evidence="2">Membrane channel-forming protein YqfA (Hemolysin III family)</fullName>
    </submittedName>
</protein>
<proteinExistence type="predicted"/>
<name>A0ABS2MUC0_9FIRM</name>
<dbReference type="InterPro" id="IPR046283">
    <property type="entry name" value="DUF6320"/>
</dbReference>